<proteinExistence type="predicted"/>
<gene>
    <name evidence="2" type="primary">LOC108626506</name>
</gene>
<dbReference type="KEGG" id="ccal:108626506"/>
<sequence>MPGPGKVRPLNPSTVKQARAFHKASSNIMGLRAHPVLLVALAATLLLHSTEYTTANSICPQENCLDSTKCDDLLVGGTCPQSSDTCCSVVKTEHRTHCRHYGGECMDSCAQLLQQTVVDCPTNQVCCTLVY</sequence>
<dbReference type="AlphaFoldDB" id="A0AAJ7S4P2"/>
<dbReference type="Proteomes" id="UP000694925">
    <property type="component" value="Unplaced"/>
</dbReference>
<evidence type="ECO:0000313" key="1">
    <source>
        <dbReference type="Proteomes" id="UP000694925"/>
    </source>
</evidence>
<dbReference type="RefSeq" id="XP_026670685.1">
    <property type="nucleotide sequence ID" value="XM_026814884.1"/>
</dbReference>
<evidence type="ECO:0000313" key="2">
    <source>
        <dbReference type="RefSeq" id="XP_026670685.1"/>
    </source>
</evidence>
<keyword evidence="1" id="KW-1185">Reference proteome</keyword>
<organism evidence="1 2">
    <name type="scientific">Ceratina calcarata</name>
    <dbReference type="NCBI Taxonomy" id="156304"/>
    <lineage>
        <taxon>Eukaryota</taxon>
        <taxon>Metazoa</taxon>
        <taxon>Ecdysozoa</taxon>
        <taxon>Arthropoda</taxon>
        <taxon>Hexapoda</taxon>
        <taxon>Insecta</taxon>
        <taxon>Pterygota</taxon>
        <taxon>Neoptera</taxon>
        <taxon>Endopterygota</taxon>
        <taxon>Hymenoptera</taxon>
        <taxon>Apocrita</taxon>
        <taxon>Aculeata</taxon>
        <taxon>Apoidea</taxon>
        <taxon>Anthophila</taxon>
        <taxon>Apidae</taxon>
        <taxon>Ceratina</taxon>
        <taxon>Zadontomerus</taxon>
    </lineage>
</organism>
<dbReference type="GeneID" id="108626506"/>
<name>A0AAJ7S4P2_9HYME</name>
<accession>A0AAJ7S4P2</accession>
<protein>
    <submittedName>
        <fullName evidence="2">Uncharacterized protein LOC108626506</fullName>
    </submittedName>
</protein>
<reference evidence="2" key="1">
    <citation type="submission" date="2025-08" db="UniProtKB">
        <authorList>
            <consortium name="RefSeq"/>
        </authorList>
    </citation>
    <scope>IDENTIFICATION</scope>
    <source>
        <tissue evidence="2">Whole body</tissue>
    </source>
</reference>